<feature type="non-terminal residue" evidence="2">
    <location>
        <position position="70"/>
    </location>
</feature>
<keyword evidence="3" id="KW-1185">Reference proteome</keyword>
<comment type="caution">
    <text evidence="2">The sequence shown here is derived from an EMBL/GenBank/DDBJ whole genome shotgun (WGS) entry which is preliminary data.</text>
</comment>
<accession>A0AAV5VC60</accession>
<feature type="non-terminal residue" evidence="2">
    <location>
        <position position="1"/>
    </location>
</feature>
<proteinExistence type="predicted"/>
<dbReference type="EMBL" id="BTSY01000002">
    <property type="protein sequence ID" value="GMT16848.1"/>
    <property type="molecule type" value="Genomic_DNA"/>
</dbReference>
<dbReference type="Proteomes" id="UP001432322">
    <property type="component" value="Unassembled WGS sequence"/>
</dbReference>
<feature type="compositionally biased region" description="Polar residues" evidence="1">
    <location>
        <begin position="23"/>
        <end position="34"/>
    </location>
</feature>
<evidence type="ECO:0000256" key="1">
    <source>
        <dbReference type="SAM" id="MobiDB-lite"/>
    </source>
</evidence>
<evidence type="ECO:0000313" key="2">
    <source>
        <dbReference type="EMBL" id="GMT16848.1"/>
    </source>
</evidence>
<evidence type="ECO:0000313" key="3">
    <source>
        <dbReference type="Proteomes" id="UP001432322"/>
    </source>
</evidence>
<feature type="region of interest" description="Disordered" evidence="1">
    <location>
        <begin position="9"/>
        <end position="70"/>
    </location>
</feature>
<gene>
    <name evidence="2" type="ORF">PFISCL1PPCAC_8145</name>
</gene>
<sequence>FSKFQELFKSLSDNDVQDPGTVSARSGQLDAQGSTGQGMDPTGSRHGHLREAPGRISVRIRQCRSQPADS</sequence>
<organism evidence="2 3">
    <name type="scientific">Pristionchus fissidentatus</name>
    <dbReference type="NCBI Taxonomy" id="1538716"/>
    <lineage>
        <taxon>Eukaryota</taxon>
        <taxon>Metazoa</taxon>
        <taxon>Ecdysozoa</taxon>
        <taxon>Nematoda</taxon>
        <taxon>Chromadorea</taxon>
        <taxon>Rhabditida</taxon>
        <taxon>Rhabditina</taxon>
        <taxon>Diplogasteromorpha</taxon>
        <taxon>Diplogasteroidea</taxon>
        <taxon>Neodiplogasteridae</taxon>
        <taxon>Pristionchus</taxon>
    </lineage>
</organism>
<name>A0AAV5VC60_9BILA</name>
<protein>
    <submittedName>
        <fullName evidence="2">Uncharacterized protein</fullName>
    </submittedName>
</protein>
<reference evidence="2" key="1">
    <citation type="submission" date="2023-10" db="EMBL/GenBank/DDBJ databases">
        <title>Genome assembly of Pristionchus species.</title>
        <authorList>
            <person name="Yoshida K."/>
            <person name="Sommer R.J."/>
        </authorList>
    </citation>
    <scope>NUCLEOTIDE SEQUENCE</scope>
    <source>
        <strain evidence="2">RS5133</strain>
    </source>
</reference>
<dbReference type="AlphaFoldDB" id="A0AAV5VC60"/>